<protein>
    <submittedName>
        <fullName evidence="4">Por secretion system C-terminal sorting domain-containing protein</fullName>
    </submittedName>
</protein>
<dbReference type="InterPro" id="IPR013783">
    <property type="entry name" value="Ig-like_fold"/>
</dbReference>
<dbReference type="InterPro" id="IPR026444">
    <property type="entry name" value="Secre_tail"/>
</dbReference>
<dbReference type="Gene3D" id="2.60.40.10">
    <property type="entry name" value="Immunoglobulins"/>
    <property type="match status" value="1"/>
</dbReference>
<dbReference type="NCBIfam" id="NF038128">
    <property type="entry name" value="choice_anch_J"/>
    <property type="match status" value="1"/>
</dbReference>
<feature type="signal peptide" evidence="2">
    <location>
        <begin position="1"/>
        <end position="17"/>
    </location>
</feature>
<dbReference type="EMBL" id="FOVD01000002">
    <property type="protein sequence ID" value="SFN26850.1"/>
    <property type="molecule type" value="Genomic_DNA"/>
</dbReference>
<feature type="domain" description="Fibronectin type-III" evidence="3">
    <location>
        <begin position="172"/>
        <end position="274"/>
    </location>
</feature>
<dbReference type="Pfam" id="PF07675">
    <property type="entry name" value="Cleaved_Adhesin"/>
    <property type="match status" value="1"/>
</dbReference>
<dbReference type="InterPro" id="IPR011628">
    <property type="entry name" value="Cleaved_adhesin"/>
</dbReference>
<sequence length="634" mass="66487">MKKLLFFIMMFPVFIFGQWTETFDSGTALPAGWAVINNGGNNSWDIRMPNIDVAHSATNVAGITYNSTAHNDYLITKSINVQAGISERISFYIKSGSTTFLENYEVLLSTTDQTQSAFSTVLQATAKAPAVWTKKTISLSAYTGQTVYVAIHATDTDQLYLFADSFIVDANPTTIPSCTTITLPANGATGVNADGVLNWDMVSSATGYKVKVGTTTGGNDIVNNIDVGDVFTYNIPGLLNAGTTYYVTITPYNLVGDASGCSESSFTTNQVPANDDCTNAVSLPVSSTGTCTNPVSSTTGGATQSTETVPACSDTGINDDVWYSFTATAATHLVTVNYKDNTTATQVYSGACGSLVKVACADGSYGNSNVLLQNLTAGQVYYIRVYSSSSTATIISRFNICVTTPVAPANDTCDTAIAIACGGTVEGNNALAADETLPASTCGGTTTTASYKGVWYTVKANAAGPITISACGTEFDSYLRVYSGSCSAPICVSDASGVGYADGGCPVPNIYDASTLKFNATAGTTYYILLTGYSAARLGKYTISVTQDCSTMGTAEANKESRLQAHPNPFADVLNISDISKVKSVSVVDLTGRLVKTIDNPSSALQLGDLKQGMYLVTLNMKDGSKQIIKAIKK</sequence>
<proteinExistence type="predicted"/>
<dbReference type="Pfam" id="PF18962">
    <property type="entry name" value="Por_Secre_tail"/>
    <property type="match status" value="1"/>
</dbReference>
<dbReference type="InterPro" id="IPR056600">
    <property type="entry name" value="GBD_T9SS_assoc"/>
</dbReference>
<dbReference type="OrthoDB" id="951108at2"/>
<reference evidence="5" key="1">
    <citation type="submission" date="2016-10" db="EMBL/GenBank/DDBJ databases">
        <authorList>
            <person name="Varghese N."/>
            <person name="Submissions S."/>
        </authorList>
    </citation>
    <scope>NUCLEOTIDE SEQUENCE [LARGE SCALE GENOMIC DNA]</scope>
    <source>
        <strain evidence="5">DSM 25575</strain>
    </source>
</reference>
<evidence type="ECO:0000313" key="5">
    <source>
        <dbReference type="Proteomes" id="UP000198769"/>
    </source>
</evidence>
<keyword evidence="1 2" id="KW-0732">Signal</keyword>
<keyword evidence="5" id="KW-1185">Reference proteome</keyword>
<organism evidence="4 5">
    <name type="scientific">Chryseobacterium oleae</name>
    <dbReference type="NCBI Taxonomy" id="491207"/>
    <lineage>
        <taxon>Bacteria</taxon>
        <taxon>Pseudomonadati</taxon>
        <taxon>Bacteroidota</taxon>
        <taxon>Flavobacteriia</taxon>
        <taxon>Flavobacteriales</taxon>
        <taxon>Weeksellaceae</taxon>
        <taxon>Chryseobacterium group</taxon>
        <taxon>Chryseobacterium</taxon>
    </lineage>
</organism>
<dbReference type="Gene3D" id="2.60.120.200">
    <property type="match status" value="1"/>
</dbReference>
<dbReference type="InterPro" id="IPR036116">
    <property type="entry name" value="FN3_sf"/>
</dbReference>
<evidence type="ECO:0000259" key="3">
    <source>
        <dbReference type="PROSITE" id="PS50853"/>
    </source>
</evidence>
<feature type="chain" id="PRO_5011578524" evidence="2">
    <location>
        <begin position="18"/>
        <end position="634"/>
    </location>
</feature>
<dbReference type="Gene3D" id="2.60.120.380">
    <property type="match status" value="1"/>
</dbReference>
<dbReference type="RefSeq" id="WP_090024254.1">
    <property type="nucleotide sequence ID" value="NZ_FOVD01000002.1"/>
</dbReference>
<evidence type="ECO:0000256" key="1">
    <source>
        <dbReference type="ARBA" id="ARBA00022729"/>
    </source>
</evidence>
<dbReference type="NCBIfam" id="TIGR04183">
    <property type="entry name" value="Por_Secre_tail"/>
    <property type="match status" value="1"/>
</dbReference>
<dbReference type="InterPro" id="IPR003961">
    <property type="entry name" value="FN3_dom"/>
</dbReference>
<evidence type="ECO:0000256" key="2">
    <source>
        <dbReference type="SAM" id="SignalP"/>
    </source>
</evidence>
<accession>A0A1I4XNH2</accession>
<gene>
    <name evidence="4" type="ORF">SAMN05421594_1950</name>
</gene>
<dbReference type="PROSITE" id="PS50853">
    <property type="entry name" value="FN3"/>
    <property type="match status" value="1"/>
</dbReference>
<dbReference type="Pfam" id="PF23759">
    <property type="entry name" value="GBD_T9SS_assoc"/>
    <property type="match status" value="2"/>
</dbReference>
<dbReference type="SUPFAM" id="SSF49265">
    <property type="entry name" value="Fibronectin type III"/>
    <property type="match status" value="1"/>
</dbReference>
<name>A0A1I4XNH2_CHROL</name>
<dbReference type="AlphaFoldDB" id="A0A1I4XNH2"/>
<dbReference type="CDD" id="cd00063">
    <property type="entry name" value="FN3"/>
    <property type="match status" value="1"/>
</dbReference>
<dbReference type="Proteomes" id="UP000198769">
    <property type="component" value="Unassembled WGS sequence"/>
</dbReference>
<evidence type="ECO:0000313" key="4">
    <source>
        <dbReference type="EMBL" id="SFN26850.1"/>
    </source>
</evidence>